<keyword evidence="6" id="KW-0378">Hydrolase</keyword>
<evidence type="ECO:0000256" key="6">
    <source>
        <dbReference type="ARBA" id="ARBA00022801"/>
    </source>
</evidence>
<evidence type="ECO:0000313" key="8">
    <source>
        <dbReference type="EMBL" id="KKR51180.1"/>
    </source>
</evidence>
<dbReference type="InterPro" id="IPR002036">
    <property type="entry name" value="YbeY"/>
</dbReference>
<proteinExistence type="inferred from homology"/>
<keyword evidence="3" id="KW-0540">Nuclease</keyword>
<dbReference type="GO" id="GO:0046872">
    <property type="term" value="F:metal ion binding"/>
    <property type="evidence" value="ECO:0007669"/>
    <property type="project" value="UniProtKB-KW"/>
</dbReference>
<dbReference type="GO" id="GO:0004222">
    <property type="term" value="F:metalloendopeptidase activity"/>
    <property type="evidence" value="ECO:0007669"/>
    <property type="project" value="InterPro"/>
</dbReference>
<dbReference type="EMBL" id="LBYI01000002">
    <property type="protein sequence ID" value="KKR51180.1"/>
    <property type="molecule type" value="Genomic_DNA"/>
</dbReference>
<dbReference type="Gene3D" id="3.40.390.30">
    <property type="entry name" value="Metalloproteases ('zincins'), catalytic domain"/>
    <property type="match status" value="1"/>
</dbReference>
<evidence type="ECO:0000256" key="7">
    <source>
        <dbReference type="ARBA" id="ARBA00022833"/>
    </source>
</evidence>
<organism evidence="8 9">
    <name type="scientific">Candidatus Curtissbacteria bacterium GW2011_GWA1_40_16</name>
    <dbReference type="NCBI Taxonomy" id="1618405"/>
    <lineage>
        <taxon>Bacteria</taxon>
        <taxon>Candidatus Curtissiibacteriota</taxon>
    </lineage>
</organism>
<keyword evidence="4" id="KW-0479">Metal-binding</keyword>
<keyword evidence="7" id="KW-0862">Zinc</keyword>
<dbReference type="AlphaFoldDB" id="A0A0G0TVV4"/>
<evidence type="ECO:0000256" key="2">
    <source>
        <dbReference type="ARBA" id="ARBA00010875"/>
    </source>
</evidence>
<gene>
    <name evidence="8" type="ORF">UT84_C0002G0041</name>
</gene>
<protein>
    <submittedName>
        <fullName evidence="8">Putative rRNA maturation factor</fullName>
    </submittedName>
</protein>
<comment type="similarity">
    <text evidence="2">Belongs to the endoribonuclease YbeY family.</text>
</comment>
<dbReference type="InterPro" id="IPR023091">
    <property type="entry name" value="MetalPrtase_cat_dom_sf_prd"/>
</dbReference>
<reference evidence="8 9" key="1">
    <citation type="journal article" date="2015" name="Nature">
        <title>rRNA introns, odd ribosomes, and small enigmatic genomes across a large radiation of phyla.</title>
        <authorList>
            <person name="Brown C.T."/>
            <person name="Hug L.A."/>
            <person name="Thomas B.C."/>
            <person name="Sharon I."/>
            <person name="Castelle C.J."/>
            <person name="Singh A."/>
            <person name="Wilkins M.J."/>
            <person name="Williams K.H."/>
            <person name="Banfield J.F."/>
        </authorList>
    </citation>
    <scope>NUCLEOTIDE SEQUENCE [LARGE SCALE GENOMIC DNA]</scope>
</reference>
<dbReference type="SUPFAM" id="SSF55486">
    <property type="entry name" value="Metalloproteases ('zincins'), catalytic domain"/>
    <property type="match status" value="1"/>
</dbReference>
<dbReference type="GO" id="GO:0006364">
    <property type="term" value="P:rRNA processing"/>
    <property type="evidence" value="ECO:0007669"/>
    <property type="project" value="InterPro"/>
</dbReference>
<dbReference type="Pfam" id="PF02130">
    <property type="entry name" value="YbeY"/>
    <property type="match status" value="1"/>
</dbReference>
<dbReference type="GO" id="GO:0004519">
    <property type="term" value="F:endonuclease activity"/>
    <property type="evidence" value="ECO:0007669"/>
    <property type="project" value="UniProtKB-KW"/>
</dbReference>
<evidence type="ECO:0000256" key="3">
    <source>
        <dbReference type="ARBA" id="ARBA00022722"/>
    </source>
</evidence>
<comment type="caution">
    <text evidence="8">The sequence shown here is derived from an EMBL/GenBank/DDBJ whole genome shotgun (WGS) entry which is preliminary data.</text>
</comment>
<dbReference type="NCBIfam" id="TIGR00043">
    <property type="entry name" value="rRNA maturation RNase YbeY"/>
    <property type="match status" value="1"/>
</dbReference>
<evidence type="ECO:0000256" key="5">
    <source>
        <dbReference type="ARBA" id="ARBA00022759"/>
    </source>
</evidence>
<evidence type="ECO:0000313" key="9">
    <source>
        <dbReference type="Proteomes" id="UP000034531"/>
    </source>
</evidence>
<evidence type="ECO:0000256" key="4">
    <source>
        <dbReference type="ARBA" id="ARBA00022723"/>
    </source>
</evidence>
<keyword evidence="5" id="KW-0255">Endonuclease</keyword>
<accession>A0A0G0TVV4</accession>
<dbReference type="Proteomes" id="UP000034531">
    <property type="component" value="Unassembled WGS sequence"/>
</dbReference>
<evidence type="ECO:0000256" key="1">
    <source>
        <dbReference type="ARBA" id="ARBA00001947"/>
    </source>
</evidence>
<comment type="cofactor">
    <cofactor evidence="1">
        <name>Zn(2+)</name>
        <dbReference type="ChEBI" id="CHEBI:29105"/>
    </cofactor>
</comment>
<sequence>MVKTLIFSDTRYPVNRKIVRKAVADTFLKYKIEATIAEVSVAVVGSRKMKDLTDKFMKDGKEHEVLSFPLEELTAGFASGFAGSPDDVLRLGDVVLCWPQVLEAASRDDIMVDEEVYKLTCHGIEHLLGQHHE</sequence>
<name>A0A0G0TVV4_9BACT</name>